<gene>
    <name evidence="2" type="ORF">KHLLAP_LOCUS6744</name>
</gene>
<proteinExistence type="predicted"/>
<dbReference type="InterPro" id="IPR045518">
    <property type="entry name" value="2EXR"/>
</dbReference>
<organism evidence="2 3">
    <name type="scientific">Anthostomella pinea</name>
    <dbReference type="NCBI Taxonomy" id="933095"/>
    <lineage>
        <taxon>Eukaryota</taxon>
        <taxon>Fungi</taxon>
        <taxon>Dikarya</taxon>
        <taxon>Ascomycota</taxon>
        <taxon>Pezizomycotina</taxon>
        <taxon>Sordariomycetes</taxon>
        <taxon>Xylariomycetidae</taxon>
        <taxon>Xylariales</taxon>
        <taxon>Xylariaceae</taxon>
        <taxon>Anthostomella</taxon>
    </lineage>
</organism>
<protein>
    <submittedName>
        <fullName evidence="2">Uu.00g004060.m01.CDS01</fullName>
    </submittedName>
</protein>
<dbReference type="EMBL" id="CAUWAG010000008">
    <property type="protein sequence ID" value="CAJ2506276.1"/>
    <property type="molecule type" value="Genomic_DNA"/>
</dbReference>
<comment type="caution">
    <text evidence="2">The sequence shown here is derived from an EMBL/GenBank/DDBJ whole genome shotgun (WGS) entry which is preliminary data.</text>
</comment>
<evidence type="ECO:0000313" key="3">
    <source>
        <dbReference type="Proteomes" id="UP001295740"/>
    </source>
</evidence>
<accession>A0AAI8VJV6</accession>
<evidence type="ECO:0000313" key="2">
    <source>
        <dbReference type="EMBL" id="CAJ2506276.1"/>
    </source>
</evidence>
<dbReference type="Proteomes" id="UP001295740">
    <property type="component" value="Unassembled WGS sequence"/>
</dbReference>
<name>A0AAI8VJV6_9PEZI</name>
<dbReference type="Pfam" id="PF20150">
    <property type="entry name" value="2EXR"/>
    <property type="match status" value="1"/>
</dbReference>
<sequence length="173" mass="20289">MDHQHVFHRFPKLPSELRHEIWRFALNSWAVTEVRREDDVVQLRAFEWTPSIIGRVCHEARWLMNRALCRLRLSLAADPSYLVNFGTNIFHFGPASDAHTTTIALPGETVFSRLKYAAITWTCWNDVARSFRKFAEHYLALRAVFILAANNRPFYLQPRAYADWLAPDLQGWF</sequence>
<feature type="domain" description="2EXR" evidence="1">
    <location>
        <begin position="7"/>
        <end position="96"/>
    </location>
</feature>
<dbReference type="AlphaFoldDB" id="A0AAI8VJV6"/>
<reference evidence="2" key="1">
    <citation type="submission" date="2023-10" db="EMBL/GenBank/DDBJ databases">
        <authorList>
            <person name="Hackl T."/>
        </authorList>
    </citation>
    <scope>NUCLEOTIDE SEQUENCE</scope>
</reference>
<evidence type="ECO:0000259" key="1">
    <source>
        <dbReference type="Pfam" id="PF20150"/>
    </source>
</evidence>
<keyword evidence="3" id="KW-1185">Reference proteome</keyword>